<keyword evidence="3" id="KW-0472">Membrane</keyword>
<reference evidence="4" key="1">
    <citation type="submission" date="2020-05" db="EMBL/GenBank/DDBJ databases">
        <title>Phylogenomic resolution of chytrid fungi.</title>
        <authorList>
            <person name="Stajich J.E."/>
            <person name="Amses K."/>
            <person name="Simmons R."/>
            <person name="Seto K."/>
            <person name="Myers J."/>
            <person name="Bonds A."/>
            <person name="Quandt C.A."/>
            <person name="Barry K."/>
            <person name="Liu P."/>
            <person name="Grigoriev I."/>
            <person name="Longcore J.E."/>
            <person name="James T.Y."/>
        </authorList>
    </citation>
    <scope>NUCLEOTIDE SEQUENCE</scope>
    <source>
        <strain evidence="4">JEL0513</strain>
    </source>
</reference>
<dbReference type="AlphaFoldDB" id="A0AAD5SXY1"/>
<feature type="compositionally biased region" description="Basic residues" evidence="2">
    <location>
        <begin position="428"/>
        <end position="446"/>
    </location>
</feature>
<feature type="compositionally biased region" description="Acidic residues" evidence="2">
    <location>
        <begin position="343"/>
        <end position="365"/>
    </location>
</feature>
<feature type="compositionally biased region" description="Acidic residues" evidence="2">
    <location>
        <begin position="295"/>
        <end position="328"/>
    </location>
</feature>
<feature type="compositionally biased region" description="Basic residues" evidence="2">
    <location>
        <begin position="395"/>
        <end position="419"/>
    </location>
</feature>
<feature type="coiled-coil region" evidence="1">
    <location>
        <begin position="26"/>
        <end position="53"/>
    </location>
</feature>
<evidence type="ECO:0000313" key="4">
    <source>
        <dbReference type="EMBL" id="KAJ3111862.1"/>
    </source>
</evidence>
<sequence>MSSIKSDVEKAIRTQDADGFSFGEGLGETDTLLMSALQQAQELEEKMRRRLARRNVLRAVVFLTVLAGGFVFAAFTSHNQSVSVAGSQPLILPFYGNAPHDEPPHYRPPHHKPPHQKPPHHKPPHDSPPHHRFPGFIKGSLWLESNGSLASPPKEITLHFNPSVLNASTVTLRWHLYEHPAAGKPVPTSAVGRVAPFKILKPSKGHDNYDAPYFTKCAAASVDLETGVAVFDTACVDIVAKYDAAASGDKLTYVLVASALKIHGGDDKPEKPKKPKKPEEPEPPKEPEEPKEPENPEDPPEETEDPEEPPEETQDLDEVAASGEEDFELAFRSFSRRHYHDDDDKDDDDEDKDDDDDDDDDDDNDDHWKKNKVSSYEEKRKSKSFWEYLGFKSKGDKKKHGDKKHHDDKKHGGKHHGGGKKHDGDKKKGPKHPKKPHHPSHPRPPHPHPPVHAGFNVLIEKIKLQKE</sequence>
<feature type="compositionally biased region" description="Basic and acidic residues" evidence="2">
    <location>
        <begin position="263"/>
        <end position="294"/>
    </location>
</feature>
<feature type="region of interest" description="Disordered" evidence="2">
    <location>
        <begin position="96"/>
        <end position="131"/>
    </location>
</feature>
<feature type="region of interest" description="Disordered" evidence="2">
    <location>
        <begin position="392"/>
        <end position="456"/>
    </location>
</feature>
<organism evidence="4 5">
    <name type="scientific">Physocladia obscura</name>
    <dbReference type="NCBI Taxonomy" id="109957"/>
    <lineage>
        <taxon>Eukaryota</taxon>
        <taxon>Fungi</taxon>
        <taxon>Fungi incertae sedis</taxon>
        <taxon>Chytridiomycota</taxon>
        <taxon>Chytridiomycota incertae sedis</taxon>
        <taxon>Chytridiomycetes</taxon>
        <taxon>Chytridiales</taxon>
        <taxon>Chytriomycetaceae</taxon>
        <taxon>Physocladia</taxon>
    </lineage>
</organism>
<protein>
    <submittedName>
        <fullName evidence="4">Uncharacterized protein</fullName>
    </submittedName>
</protein>
<dbReference type="EMBL" id="JADGJH010001592">
    <property type="protein sequence ID" value="KAJ3111862.1"/>
    <property type="molecule type" value="Genomic_DNA"/>
</dbReference>
<evidence type="ECO:0000256" key="3">
    <source>
        <dbReference type="SAM" id="Phobius"/>
    </source>
</evidence>
<keyword evidence="1" id="KW-0175">Coiled coil</keyword>
<comment type="caution">
    <text evidence="4">The sequence shown here is derived from an EMBL/GenBank/DDBJ whole genome shotgun (WGS) entry which is preliminary data.</text>
</comment>
<accession>A0AAD5SXY1</accession>
<gene>
    <name evidence="4" type="ORF">HK100_002534</name>
</gene>
<feature type="transmembrane region" description="Helical" evidence="3">
    <location>
        <begin position="56"/>
        <end position="75"/>
    </location>
</feature>
<evidence type="ECO:0000313" key="5">
    <source>
        <dbReference type="Proteomes" id="UP001211907"/>
    </source>
</evidence>
<name>A0AAD5SXY1_9FUNG</name>
<evidence type="ECO:0000256" key="1">
    <source>
        <dbReference type="SAM" id="Coils"/>
    </source>
</evidence>
<keyword evidence="5" id="KW-1185">Reference proteome</keyword>
<keyword evidence="3" id="KW-1133">Transmembrane helix</keyword>
<feature type="region of interest" description="Disordered" evidence="2">
    <location>
        <begin position="263"/>
        <end position="380"/>
    </location>
</feature>
<evidence type="ECO:0000256" key="2">
    <source>
        <dbReference type="SAM" id="MobiDB-lite"/>
    </source>
</evidence>
<keyword evidence="3" id="KW-0812">Transmembrane</keyword>
<feature type="compositionally biased region" description="Basic residues" evidence="2">
    <location>
        <begin position="107"/>
        <end position="123"/>
    </location>
</feature>
<dbReference type="Proteomes" id="UP001211907">
    <property type="component" value="Unassembled WGS sequence"/>
</dbReference>
<proteinExistence type="predicted"/>